<organism evidence="1 2">
    <name type="scientific">Cupriavidus taiwanensis</name>
    <dbReference type="NCBI Taxonomy" id="164546"/>
    <lineage>
        <taxon>Bacteria</taxon>
        <taxon>Pseudomonadati</taxon>
        <taxon>Pseudomonadota</taxon>
        <taxon>Betaproteobacteria</taxon>
        <taxon>Burkholderiales</taxon>
        <taxon>Burkholderiaceae</taxon>
        <taxon>Cupriavidus</taxon>
    </lineage>
</organism>
<sequence length="63" mass="7187">MNLPPECCSVPPKNEQPFYFWTVVRIYGIGMEPIRSCTAVLSSRCFRRGRNSAEVHAPDSWAK</sequence>
<name>A0A375GZ45_9BURK</name>
<accession>A0A375GZ45</accession>
<dbReference type="Proteomes" id="UP000255505">
    <property type="component" value="Chromosome I"/>
</dbReference>
<gene>
    <name evidence="1" type="ORF">CT19425_70093</name>
</gene>
<dbReference type="EMBL" id="LT991976">
    <property type="protein sequence ID" value="SPK72393.1"/>
    <property type="molecule type" value="Genomic_DNA"/>
</dbReference>
<evidence type="ECO:0000313" key="2">
    <source>
        <dbReference type="Proteomes" id="UP000255505"/>
    </source>
</evidence>
<protein>
    <submittedName>
        <fullName evidence="1">Uncharacterized protein</fullName>
    </submittedName>
</protein>
<reference evidence="1 2" key="1">
    <citation type="submission" date="2018-01" db="EMBL/GenBank/DDBJ databases">
        <authorList>
            <person name="Gaut B.S."/>
            <person name="Morton B.R."/>
            <person name="Clegg M.T."/>
            <person name="Duvall M.R."/>
        </authorList>
    </citation>
    <scope>NUCLEOTIDE SEQUENCE [LARGE SCALE GENOMIC DNA]</scope>
    <source>
        <strain evidence="1">Cupriavidus taiwanensis LMG 19425</strain>
    </source>
</reference>
<evidence type="ECO:0000313" key="1">
    <source>
        <dbReference type="EMBL" id="SPK72393.1"/>
    </source>
</evidence>
<dbReference type="AlphaFoldDB" id="A0A375GZ45"/>
<proteinExistence type="predicted"/>